<dbReference type="Proteomes" id="UP000198339">
    <property type="component" value="Unassembled WGS sequence"/>
</dbReference>
<accession>A0A239IQ60</accession>
<sequence length="328" mass="34956">MMASNWTDTEARSRGARMLRTAIGPMVGHWLTDPLVVEVMLNPDGCLWVDRLGTGLADTGRRLAPADAERIIRLVAHHVGVEVHARSPRVSAELPETGERFEGLLPPVVTAPTFAIRKPAVAVFTLADYVAAGIMSQPQADALRTGVTDRLNILVAGGTGTGKTTLTNALLAEVAKTNDRVVLIEDTRELQCAAPNLVAMRTKDGVASLSDLVRSSLRLRPDRIPIGEVRGAEALDLLKAWGTGHPGGIGTIHAGTALGALRRMEQLIQEAVVTVPRALIAETINLVAVLVRDGHGRRLAELARVDGLDPASGDYRLIAHSAPQGEIR</sequence>
<evidence type="ECO:0000256" key="1">
    <source>
        <dbReference type="ARBA" id="ARBA00006611"/>
    </source>
</evidence>
<dbReference type="InterPro" id="IPR001482">
    <property type="entry name" value="T2SS/T4SS_dom"/>
</dbReference>
<name>A0A239IQ60_9SPHN</name>
<evidence type="ECO:0000259" key="2">
    <source>
        <dbReference type="Pfam" id="PF00437"/>
    </source>
</evidence>
<dbReference type="Pfam" id="PF00437">
    <property type="entry name" value="T2SSE"/>
    <property type="match status" value="1"/>
</dbReference>
<dbReference type="Gene3D" id="3.40.50.300">
    <property type="entry name" value="P-loop containing nucleotide triphosphate hydrolases"/>
    <property type="match status" value="1"/>
</dbReference>
<dbReference type="PANTHER" id="PTHR30486:SF6">
    <property type="entry name" value="TYPE IV PILUS RETRACTATION ATPASE PILT"/>
    <property type="match status" value="1"/>
</dbReference>
<dbReference type="NCBIfam" id="TIGR02782">
    <property type="entry name" value="TrbB_P"/>
    <property type="match status" value="1"/>
</dbReference>
<protein>
    <submittedName>
        <fullName evidence="3">Type IV secretion system protein VirB11</fullName>
    </submittedName>
</protein>
<dbReference type="SUPFAM" id="SSF52540">
    <property type="entry name" value="P-loop containing nucleoside triphosphate hydrolases"/>
    <property type="match status" value="1"/>
</dbReference>
<dbReference type="InterPro" id="IPR027417">
    <property type="entry name" value="P-loop_NTPase"/>
</dbReference>
<dbReference type="InterPro" id="IPR014149">
    <property type="entry name" value="Conjug-transfer_TrbB"/>
</dbReference>
<dbReference type="CDD" id="cd01130">
    <property type="entry name" value="VirB11-like_ATPase"/>
    <property type="match status" value="1"/>
</dbReference>
<feature type="domain" description="Bacterial type II secretion system protein E" evidence="2">
    <location>
        <begin position="107"/>
        <end position="292"/>
    </location>
</feature>
<gene>
    <name evidence="3" type="ORF">SAMN06295955_108111</name>
</gene>
<proteinExistence type="inferred from homology"/>
<dbReference type="PANTHER" id="PTHR30486">
    <property type="entry name" value="TWITCHING MOTILITY PROTEIN PILT"/>
    <property type="match status" value="1"/>
</dbReference>
<evidence type="ECO:0000313" key="3">
    <source>
        <dbReference type="EMBL" id="SNS95916.1"/>
    </source>
</evidence>
<dbReference type="GO" id="GO:0005737">
    <property type="term" value="C:cytoplasm"/>
    <property type="evidence" value="ECO:0007669"/>
    <property type="project" value="InterPro"/>
</dbReference>
<dbReference type="EMBL" id="FZPA01000008">
    <property type="protein sequence ID" value="SNS95916.1"/>
    <property type="molecule type" value="Genomic_DNA"/>
</dbReference>
<evidence type="ECO:0000313" key="4">
    <source>
        <dbReference type="Proteomes" id="UP000198339"/>
    </source>
</evidence>
<keyword evidence="4" id="KW-1185">Reference proteome</keyword>
<dbReference type="GO" id="GO:0005524">
    <property type="term" value="F:ATP binding"/>
    <property type="evidence" value="ECO:0007669"/>
    <property type="project" value="InterPro"/>
</dbReference>
<reference evidence="3 4" key="1">
    <citation type="submission" date="2017-06" db="EMBL/GenBank/DDBJ databases">
        <authorList>
            <person name="Kim H.J."/>
            <person name="Triplett B.A."/>
        </authorList>
    </citation>
    <scope>NUCLEOTIDE SEQUENCE [LARGE SCALE GENOMIC DNA]</scope>
    <source>
        <strain evidence="3 4">DS15</strain>
    </source>
</reference>
<dbReference type="InterPro" id="IPR050921">
    <property type="entry name" value="T4SS_GSP_E_ATPase"/>
</dbReference>
<dbReference type="Gene3D" id="3.30.450.90">
    <property type="match status" value="1"/>
</dbReference>
<comment type="similarity">
    <text evidence="1">Belongs to the GSP E family.</text>
</comment>
<organism evidence="3 4">
    <name type="scientific">Sphingopyxis indica</name>
    <dbReference type="NCBI Taxonomy" id="436663"/>
    <lineage>
        <taxon>Bacteria</taxon>
        <taxon>Pseudomonadati</taxon>
        <taxon>Pseudomonadota</taxon>
        <taxon>Alphaproteobacteria</taxon>
        <taxon>Sphingomonadales</taxon>
        <taxon>Sphingomonadaceae</taxon>
        <taxon>Sphingopyxis</taxon>
    </lineage>
</organism>
<dbReference type="AlphaFoldDB" id="A0A239IQ60"/>
<dbReference type="GO" id="GO:0016887">
    <property type="term" value="F:ATP hydrolysis activity"/>
    <property type="evidence" value="ECO:0007669"/>
    <property type="project" value="InterPro"/>
</dbReference>